<dbReference type="EMBL" id="BSXW01012420">
    <property type="protein sequence ID" value="GMF64560.1"/>
    <property type="molecule type" value="Genomic_DNA"/>
</dbReference>
<feature type="compositionally biased region" description="Acidic residues" evidence="18">
    <location>
        <begin position="977"/>
        <end position="990"/>
    </location>
</feature>
<evidence type="ECO:0000256" key="15">
    <source>
        <dbReference type="ARBA" id="ARBA00023113"/>
    </source>
</evidence>
<comment type="function">
    <text evidence="1">The aspartyl protease (PR) mediates the proteolytic cleavages of the Gag and Gag-Pol polyproteins after assembly of the VLP.</text>
</comment>
<keyword evidence="10" id="KW-0067">ATP-binding</keyword>
<feature type="compositionally biased region" description="Acidic residues" evidence="18">
    <location>
        <begin position="79"/>
        <end position="91"/>
    </location>
</feature>
<evidence type="ECO:0000256" key="8">
    <source>
        <dbReference type="ARBA" id="ARBA00022759"/>
    </source>
</evidence>
<dbReference type="GO" id="GO:0003676">
    <property type="term" value="F:nucleic acid binding"/>
    <property type="evidence" value="ECO:0007669"/>
    <property type="project" value="InterPro"/>
</dbReference>
<feature type="compositionally biased region" description="Low complexity" evidence="18">
    <location>
        <begin position="375"/>
        <end position="387"/>
    </location>
</feature>
<dbReference type="GO" id="GO:0015074">
    <property type="term" value="P:DNA integration"/>
    <property type="evidence" value="ECO:0007669"/>
    <property type="project" value="UniProtKB-KW"/>
</dbReference>
<dbReference type="Pfam" id="PF22936">
    <property type="entry name" value="Pol_BBD"/>
    <property type="match status" value="1"/>
</dbReference>
<dbReference type="Pfam" id="PF25597">
    <property type="entry name" value="SH3_retrovirus"/>
    <property type="match status" value="1"/>
</dbReference>
<keyword evidence="13" id="KW-0695">RNA-directed DNA polymerase</keyword>
<keyword evidence="6" id="KW-0547">Nucleotide-binding</keyword>
<evidence type="ECO:0000256" key="3">
    <source>
        <dbReference type="ARBA" id="ARBA00022670"/>
    </source>
</evidence>
<keyword evidence="9" id="KW-0378">Hydrolase</keyword>
<keyword evidence="11" id="KW-0460">Magnesium</keyword>
<feature type="region of interest" description="Disordered" evidence="18">
    <location>
        <begin position="290"/>
        <end position="321"/>
    </location>
</feature>
<keyword evidence="14" id="KW-0239">DNA-directed DNA polymerase</keyword>
<keyword evidence="4" id="KW-0540">Nuclease</keyword>
<gene>
    <name evidence="20" type="ORF">Plil01_001734500</name>
</gene>
<dbReference type="InterPro" id="IPR012337">
    <property type="entry name" value="RNaseH-like_sf"/>
</dbReference>
<evidence type="ECO:0000256" key="13">
    <source>
        <dbReference type="ARBA" id="ARBA00022918"/>
    </source>
</evidence>
<evidence type="ECO:0000256" key="7">
    <source>
        <dbReference type="ARBA" id="ARBA00022750"/>
    </source>
</evidence>
<name>A0A9W6YHQ0_9STRA</name>
<feature type="compositionally biased region" description="Acidic residues" evidence="18">
    <location>
        <begin position="99"/>
        <end position="108"/>
    </location>
</feature>
<feature type="compositionally biased region" description="Basic and acidic residues" evidence="18">
    <location>
        <begin position="404"/>
        <end position="422"/>
    </location>
</feature>
<evidence type="ECO:0000256" key="6">
    <source>
        <dbReference type="ARBA" id="ARBA00022741"/>
    </source>
</evidence>
<sequence>MSPSRASNDDFPQLTGAENFDVWKTRVCAALDGKHLLGYVKKADYDGVSEDESEDSESDMSDIEDDSTAAKPAKPAPEIDSDAVDYEDSDDDSKPPSGSDEDSGDESETSIKSTDLPKIRPFNRRQVNRERKRVVKAKPQPLSQRERRRQEAKTKAFLMKTMDNTHVRLVKTLDTSYKIFTFICEKYEGAAFHGDPYFIQHYLMEIKYEEGSDLTEFFLKLENAMKAASEATESVMTEGQKSIYLFHSMPKSWKDDLRIWKGQRKYIPYEDLKQSIEGKVRDIQAQERYTLSKGTPESTATKNERALVASGPPVPRTEQDNSVCSYCNRPRHNIRYCRGLQKDLRDGRVKAGTVLPANFAFKGNSKRDHPYRNTKNQNRGRNGGSSNNKKDKRNNDSGRSGWNDNRDKSRGGRDQRKQRDSDSGGDDSDADGTDRKLASAWTIDSGCTRHVTHEAQWFADISASSGSITVGGKNQIPIEGIGRVELDVIDSKGNSKMLTLHGVLYAPKLHFSLLSVPAAVKHGFRFRFDRKQCAMQTDQRFQIKAPMAPNTDLYQFQAKPAAKVSALIAMTGKQRSLLLLHKRLGHPNVRILHDLTRSEAVRGLDGTATVSSKTEFFCRACTLAKSHRAPFYSNRVVERAKTQLQKVHTDICGPLPVNSLTGCRYFVVFIDDFSRFMFTYPMKKRRQLYECYEDFRRKALNVFRNDVGVLEWRPCAIEEHDIQVLQADNAKEYEKLGRDIFRKYGTHAQFTNAYTPQQNGVAERRMRTIMERVRALLLDGNLPKQLWAECVGHVTTLINMTPSSKTSNRTPYELWYNRIPSMRYIKVFGCSAYVHITEQYRDKLDARAKLCMHLGIPDHKKGYRLMDLDTHAIVYSRDVTFKEDEYPSLTNLTDTPARSSNESVQQTQTEPLAPVPATPGVTSPVLAAPVAPSSTAQRGLPPLREALDRTAVHYSFRTETTKPPQPHAPKRPRLNDDEPEVTLNSEEDIREQEQRQQLLHTLLAIRYVSEPTTYREAMASSHAKQWRKAAKSEYQSLMDNNTWMLVPRPRGRKILRSRWVFVVKYTGTGEIDRFKARLVIKGFLQEYGIDYNEIFSPVIRMEVLRLLLTIAALLDLEIHQMDVKTAFLNGFLEEEIHMAQPDGFTIPGNEDLVCKLIKSLYGLKQAPRVWYQTLSAFLLELGFAKLIKDSCVFIRTFAGVTCYIAVYVDDLLIIAPTPALISELKSALKKRFSMTDLGEVNYLLGWSIQRDRKNRTIFIHQHKYATKVIDRFSDYIPYPIATPADRNVKLSVSSQPATEAEKDAMKSYPYREAVGSIMYLMVGTRPDMAFYMREVSQFLANPGMEHWNAVVRGLKYLAGTKDYGLCLGGSQNVTPENLADHLAAYSDSDYANCPDTRRSVGGYVTMLSNSPISWLSRKHHTVVLSTTEAEYIALCHCMQEMIFLKLLLKELGFATTQPNVIQEDNQSCIKICYNPELHGRSKHIHVRYCFVQEKVERHEFSVAYCNTKAMVADIFTKALDKQGLSSG</sequence>
<feature type="domain" description="Integrase catalytic" evidence="19">
    <location>
        <begin position="639"/>
        <end position="819"/>
    </location>
</feature>
<protein>
    <submittedName>
        <fullName evidence="20">Unnamed protein product</fullName>
    </submittedName>
</protein>
<dbReference type="InterPro" id="IPR025724">
    <property type="entry name" value="GAG-pre-integrase_dom"/>
</dbReference>
<dbReference type="GO" id="GO:0004519">
    <property type="term" value="F:endonuclease activity"/>
    <property type="evidence" value="ECO:0007669"/>
    <property type="project" value="UniProtKB-KW"/>
</dbReference>
<dbReference type="InterPro" id="IPR013103">
    <property type="entry name" value="RVT_2"/>
</dbReference>
<dbReference type="Pfam" id="PF13976">
    <property type="entry name" value="gag_pre-integrs"/>
    <property type="match status" value="1"/>
</dbReference>
<evidence type="ECO:0000256" key="10">
    <source>
        <dbReference type="ARBA" id="ARBA00022840"/>
    </source>
</evidence>
<keyword evidence="14" id="KW-0808">Transferase</keyword>
<accession>A0A9W6YHQ0</accession>
<dbReference type="GO" id="GO:0005524">
    <property type="term" value="F:ATP binding"/>
    <property type="evidence" value="ECO:0007669"/>
    <property type="project" value="UniProtKB-KW"/>
</dbReference>
<dbReference type="SUPFAM" id="SSF56672">
    <property type="entry name" value="DNA/RNA polymerases"/>
    <property type="match status" value="1"/>
</dbReference>
<keyword evidence="14" id="KW-0548">Nucleotidyltransferase</keyword>
<feature type="region of interest" description="Disordered" evidence="18">
    <location>
        <begin position="40"/>
        <end position="152"/>
    </location>
</feature>
<evidence type="ECO:0000256" key="14">
    <source>
        <dbReference type="ARBA" id="ARBA00022932"/>
    </source>
</evidence>
<feature type="region of interest" description="Disordered" evidence="18">
    <location>
        <begin position="956"/>
        <end position="991"/>
    </location>
</feature>
<feature type="compositionally biased region" description="Acidic residues" evidence="18">
    <location>
        <begin position="47"/>
        <end position="67"/>
    </location>
</feature>
<dbReference type="InterPro" id="IPR043502">
    <property type="entry name" value="DNA/RNA_pol_sf"/>
</dbReference>
<dbReference type="Pfam" id="PF14223">
    <property type="entry name" value="Retrotran_gag_2"/>
    <property type="match status" value="1"/>
</dbReference>
<proteinExistence type="predicted"/>
<dbReference type="GO" id="GO:0003887">
    <property type="term" value="F:DNA-directed DNA polymerase activity"/>
    <property type="evidence" value="ECO:0007669"/>
    <property type="project" value="UniProtKB-KW"/>
</dbReference>
<evidence type="ECO:0000313" key="20">
    <source>
        <dbReference type="EMBL" id="GMF64560.1"/>
    </source>
</evidence>
<dbReference type="GO" id="GO:0006310">
    <property type="term" value="P:DNA recombination"/>
    <property type="evidence" value="ECO:0007669"/>
    <property type="project" value="UniProtKB-KW"/>
</dbReference>
<keyword evidence="7" id="KW-0064">Aspartyl protease</keyword>
<evidence type="ECO:0000256" key="2">
    <source>
        <dbReference type="ARBA" id="ARBA00022612"/>
    </source>
</evidence>
<keyword evidence="2" id="KW-1188">Viral release from host cell</keyword>
<dbReference type="GO" id="GO:0003964">
    <property type="term" value="F:RNA-directed DNA polymerase activity"/>
    <property type="evidence" value="ECO:0007669"/>
    <property type="project" value="UniProtKB-KW"/>
</dbReference>
<comment type="caution">
    <text evidence="20">The sequence shown here is derived from an EMBL/GenBank/DDBJ whole genome shotgun (WGS) entry which is preliminary data.</text>
</comment>
<feature type="region of interest" description="Disordered" evidence="18">
    <location>
        <begin position="887"/>
        <end position="943"/>
    </location>
</feature>
<dbReference type="PANTHER" id="PTHR42648:SF11">
    <property type="entry name" value="TRANSPOSON TY4-P GAG-POL POLYPROTEIN"/>
    <property type="match status" value="1"/>
</dbReference>
<evidence type="ECO:0000259" key="19">
    <source>
        <dbReference type="PROSITE" id="PS50994"/>
    </source>
</evidence>
<dbReference type="PROSITE" id="PS50994">
    <property type="entry name" value="INTEGRASE"/>
    <property type="match status" value="1"/>
</dbReference>
<evidence type="ECO:0000313" key="21">
    <source>
        <dbReference type="Proteomes" id="UP001165083"/>
    </source>
</evidence>
<keyword evidence="21" id="KW-1185">Reference proteome</keyword>
<dbReference type="GO" id="GO:0004190">
    <property type="term" value="F:aspartic-type endopeptidase activity"/>
    <property type="evidence" value="ECO:0007669"/>
    <property type="project" value="UniProtKB-KW"/>
</dbReference>
<dbReference type="Proteomes" id="UP001165083">
    <property type="component" value="Unassembled WGS sequence"/>
</dbReference>
<keyword evidence="3" id="KW-0645">Protease</keyword>
<keyword evidence="17" id="KW-0511">Multifunctional enzyme</keyword>
<keyword evidence="8" id="KW-0255">Endonuclease</keyword>
<evidence type="ECO:0000256" key="12">
    <source>
        <dbReference type="ARBA" id="ARBA00022908"/>
    </source>
</evidence>
<evidence type="ECO:0000256" key="11">
    <source>
        <dbReference type="ARBA" id="ARBA00022842"/>
    </source>
</evidence>
<keyword evidence="12" id="KW-0229">DNA integration</keyword>
<feature type="compositionally biased region" description="Polar residues" evidence="18">
    <location>
        <begin position="290"/>
        <end position="301"/>
    </location>
</feature>
<dbReference type="InterPro" id="IPR054722">
    <property type="entry name" value="PolX-like_BBD"/>
</dbReference>
<keyword evidence="16" id="KW-0233">DNA recombination</keyword>
<dbReference type="CDD" id="cd09272">
    <property type="entry name" value="RNase_HI_RT_Ty1"/>
    <property type="match status" value="1"/>
</dbReference>
<evidence type="ECO:0000256" key="17">
    <source>
        <dbReference type="ARBA" id="ARBA00023268"/>
    </source>
</evidence>
<dbReference type="InterPro" id="IPR057670">
    <property type="entry name" value="SH3_retrovirus"/>
</dbReference>
<feature type="region of interest" description="Disordered" evidence="18">
    <location>
        <begin position="360"/>
        <end position="434"/>
    </location>
</feature>
<evidence type="ECO:0000256" key="18">
    <source>
        <dbReference type="SAM" id="MobiDB-lite"/>
    </source>
</evidence>
<evidence type="ECO:0000256" key="5">
    <source>
        <dbReference type="ARBA" id="ARBA00022723"/>
    </source>
</evidence>
<evidence type="ECO:0000256" key="1">
    <source>
        <dbReference type="ARBA" id="ARBA00002180"/>
    </source>
</evidence>
<feature type="compositionally biased region" description="Polar residues" evidence="18">
    <location>
        <begin position="888"/>
        <end position="910"/>
    </location>
</feature>
<dbReference type="PANTHER" id="PTHR42648">
    <property type="entry name" value="TRANSPOSASE, PUTATIVE-RELATED"/>
    <property type="match status" value="1"/>
</dbReference>
<dbReference type="Gene3D" id="3.30.420.10">
    <property type="entry name" value="Ribonuclease H-like superfamily/Ribonuclease H"/>
    <property type="match status" value="1"/>
</dbReference>
<keyword evidence="5" id="KW-0479">Metal-binding</keyword>
<dbReference type="Pfam" id="PF07727">
    <property type="entry name" value="RVT_2"/>
    <property type="match status" value="1"/>
</dbReference>
<dbReference type="InterPro" id="IPR039537">
    <property type="entry name" value="Retrotran_Ty1/copia-like"/>
</dbReference>
<organism evidence="20 21">
    <name type="scientific">Phytophthora lilii</name>
    <dbReference type="NCBI Taxonomy" id="2077276"/>
    <lineage>
        <taxon>Eukaryota</taxon>
        <taxon>Sar</taxon>
        <taxon>Stramenopiles</taxon>
        <taxon>Oomycota</taxon>
        <taxon>Peronosporomycetes</taxon>
        <taxon>Peronosporales</taxon>
        <taxon>Peronosporaceae</taxon>
        <taxon>Phytophthora</taxon>
    </lineage>
</organism>
<evidence type="ECO:0000256" key="4">
    <source>
        <dbReference type="ARBA" id="ARBA00022722"/>
    </source>
</evidence>
<dbReference type="InterPro" id="IPR001584">
    <property type="entry name" value="Integrase_cat-core"/>
</dbReference>
<dbReference type="InterPro" id="IPR036397">
    <property type="entry name" value="RNaseH_sf"/>
</dbReference>
<dbReference type="OrthoDB" id="121980at2759"/>
<dbReference type="GO" id="GO:0046872">
    <property type="term" value="F:metal ion binding"/>
    <property type="evidence" value="ECO:0007669"/>
    <property type="project" value="UniProtKB-KW"/>
</dbReference>
<reference evidence="20" key="1">
    <citation type="submission" date="2023-04" db="EMBL/GenBank/DDBJ databases">
        <title>Phytophthora lilii NBRC 32176.</title>
        <authorList>
            <person name="Ichikawa N."/>
            <person name="Sato H."/>
            <person name="Tonouchi N."/>
        </authorList>
    </citation>
    <scope>NUCLEOTIDE SEQUENCE</scope>
    <source>
        <strain evidence="20">NBRC 32176</strain>
    </source>
</reference>
<dbReference type="SUPFAM" id="SSF53098">
    <property type="entry name" value="Ribonuclease H-like"/>
    <property type="match status" value="1"/>
</dbReference>
<evidence type="ECO:0000256" key="9">
    <source>
        <dbReference type="ARBA" id="ARBA00022801"/>
    </source>
</evidence>
<dbReference type="GO" id="GO:0006508">
    <property type="term" value="P:proteolysis"/>
    <property type="evidence" value="ECO:0007669"/>
    <property type="project" value="UniProtKB-KW"/>
</dbReference>
<keyword evidence="15" id="KW-0917">Virion maturation</keyword>
<evidence type="ECO:0000256" key="16">
    <source>
        <dbReference type="ARBA" id="ARBA00023172"/>
    </source>
</evidence>